<dbReference type="Proteomes" id="UP000438429">
    <property type="component" value="Unassembled WGS sequence"/>
</dbReference>
<accession>A0A6A4SE51</accession>
<comment type="caution">
    <text evidence="1">The sequence shown here is derived from an EMBL/GenBank/DDBJ whole genome shotgun (WGS) entry which is preliminary data.</text>
</comment>
<evidence type="ECO:0000313" key="2">
    <source>
        <dbReference type="Proteomes" id="UP000438429"/>
    </source>
</evidence>
<name>A0A6A4SE51_SCOMX</name>
<protein>
    <submittedName>
        <fullName evidence="1">Uncharacterized protein</fullName>
    </submittedName>
</protein>
<organism evidence="1 2">
    <name type="scientific">Scophthalmus maximus</name>
    <name type="common">Turbot</name>
    <name type="synonym">Psetta maxima</name>
    <dbReference type="NCBI Taxonomy" id="52904"/>
    <lineage>
        <taxon>Eukaryota</taxon>
        <taxon>Metazoa</taxon>
        <taxon>Chordata</taxon>
        <taxon>Craniata</taxon>
        <taxon>Vertebrata</taxon>
        <taxon>Euteleostomi</taxon>
        <taxon>Actinopterygii</taxon>
        <taxon>Neopterygii</taxon>
        <taxon>Teleostei</taxon>
        <taxon>Neoteleostei</taxon>
        <taxon>Acanthomorphata</taxon>
        <taxon>Carangaria</taxon>
        <taxon>Pleuronectiformes</taxon>
        <taxon>Pleuronectoidei</taxon>
        <taxon>Scophthalmidae</taxon>
        <taxon>Scophthalmus</taxon>
    </lineage>
</organism>
<reference evidence="1 2" key="1">
    <citation type="submission" date="2019-06" db="EMBL/GenBank/DDBJ databases">
        <title>Draft genomes of female and male turbot (Scophthalmus maximus).</title>
        <authorList>
            <person name="Xu H."/>
            <person name="Xu X.-W."/>
            <person name="Shao C."/>
            <person name="Chen S."/>
        </authorList>
    </citation>
    <scope>NUCLEOTIDE SEQUENCE [LARGE SCALE GENOMIC DNA]</scope>
    <source>
        <strain evidence="1">Ysfricsl-2016a</strain>
        <tissue evidence="1">Blood</tissue>
    </source>
</reference>
<evidence type="ECO:0000313" key="1">
    <source>
        <dbReference type="EMBL" id="KAF0030100.1"/>
    </source>
</evidence>
<sequence length="138" mass="15162">MYKSTFIKSDGCTAVTQYYSSSDSPAQATAHTSSTTDQCASGRLERLTPTSTPPYTQFSGDIQNIHTVTHTHNVTVHPLSIVRGPMIRPRPALPAKSFTWTAVVFRQALSSVAPQRVEPITLDFLNQCSSLSQQTEFK</sequence>
<gene>
    <name evidence="1" type="ORF">F2P81_016831</name>
</gene>
<dbReference type="AlphaFoldDB" id="A0A6A4SE51"/>
<proteinExistence type="predicted"/>
<dbReference type="EMBL" id="VEVO01000015">
    <property type="protein sequence ID" value="KAF0030100.1"/>
    <property type="molecule type" value="Genomic_DNA"/>
</dbReference>